<accession>A0AAX1NEZ6</accession>
<proteinExistence type="predicted"/>
<organism evidence="2 3">
    <name type="scientific">Flammeovirga yaeyamensis</name>
    <dbReference type="NCBI Taxonomy" id="367791"/>
    <lineage>
        <taxon>Bacteria</taxon>
        <taxon>Pseudomonadati</taxon>
        <taxon>Bacteroidota</taxon>
        <taxon>Cytophagia</taxon>
        <taxon>Cytophagales</taxon>
        <taxon>Flammeovirgaceae</taxon>
        <taxon>Flammeovirga</taxon>
    </lineage>
</organism>
<protein>
    <recommendedName>
        <fullName evidence="4">Outer membrane protein beta-barrel domain-containing protein</fullName>
    </recommendedName>
</protein>
<dbReference type="RefSeq" id="WP_169662214.1">
    <property type="nucleotide sequence ID" value="NZ_CP076133.1"/>
</dbReference>
<sequence>MKKILFLLAFFTLSIVGFSQDVEKVKQKEIGLTYTGDSSFGMTFRIGNNKSLWRFSSVIGSSSSSKTENDSTLLDDGKYSFYGFRVGKEFRKSITKKLDLRYGLDLGFTYQYSLVDSYGDRHTTTKGNTYTPSVGVVFGFNYYIVEDIILGLEMIPTFSKRFQDNNQVSRIIGDNNEILSTSEINHKKTENDFSLSNQNITLSLVYKF</sequence>
<evidence type="ECO:0008006" key="4">
    <source>
        <dbReference type="Google" id="ProtNLM"/>
    </source>
</evidence>
<dbReference type="KEGG" id="fya:KMW28_22035"/>
<dbReference type="EMBL" id="CP076133">
    <property type="protein sequence ID" value="QWG05107.1"/>
    <property type="molecule type" value="Genomic_DNA"/>
</dbReference>
<name>A0AAX1NEZ6_9BACT</name>
<feature type="signal peptide" evidence="1">
    <location>
        <begin position="1"/>
        <end position="19"/>
    </location>
</feature>
<reference evidence="2 3" key="1">
    <citation type="submission" date="2021-05" db="EMBL/GenBank/DDBJ databases">
        <title>Comparative genomic studies on the polysaccharide-degrading batcterial strains of the Flammeovirga genus.</title>
        <authorList>
            <person name="Zewei F."/>
            <person name="Zheng Z."/>
            <person name="Yu L."/>
            <person name="Ruyue G."/>
            <person name="Yanhong M."/>
            <person name="Yuanyuan C."/>
            <person name="Jingyan G."/>
            <person name="Wenjun H."/>
        </authorList>
    </citation>
    <scope>NUCLEOTIDE SEQUENCE [LARGE SCALE GENOMIC DNA]</scope>
    <source>
        <strain evidence="2 3">NBRC:100898</strain>
    </source>
</reference>
<dbReference type="Proteomes" id="UP000678679">
    <property type="component" value="Chromosome 2"/>
</dbReference>
<keyword evidence="3" id="KW-1185">Reference proteome</keyword>
<dbReference type="AlphaFoldDB" id="A0AAX1NEZ6"/>
<evidence type="ECO:0000256" key="1">
    <source>
        <dbReference type="SAM" id="SignalP"/>
    </source>
</evidence>
<evidence type="ECO:0000313" key="3">
    <source>
        <dbReference type="Proteomes" id="UP000678679"/>
    </source>
</evidence>
<feature type="chain" id="PRO_5043959682" description="Outer membrane protein beta-barrel domain-containing protein" evidence="1">
    <location>
        <begin position="20"/>
        <end position="208"/>
    </location>
</feature>
<keyword evidence="1" id="KW-0732">Signal</keyword>
<gene>
    <name evidence="2" type="ORF">KMW28_22035</name>
</gene>
<evidence type="ECO:0000313" key="2">
    <source>
        <dbReference type="EMBL" id="QWG05107.1"/>
    </source>
</evidence>